<dbReference type="AlphaFoldDB" id="A0A2M8Z281"/>
<organism evidence="6 7">
    <name type="scientific">[Clostridium] celerecrescens 18A</name>
    <dbReference type="NCBI Taxonomy" id="1286362"/>
    <lineage>
        <taxon>Bacteria</taxon>
        <taxon>Bacillati</taxon>
        <taxon>Bacillota</taxon>
        <taxon>Clostridia</taxon>
        <taxon>Lachnospirales</taxon>
        <taxon>Lachnospiraceae</taxon>
        <taxon>Lacrimispora</taxon>
    </lineage>
</organism>
<comment type="subcellular location">
    <subcellularLocation>
        <location evidence="1">Secreted</location>
    </subcellularLocation>
</comment>
<evidence type="ECO:0000256" key="4">
    <source>
        <dbReference type="SAM" id="Phobius"/>
    </source>
</evidence>
<keyword evidence="4" id="KW-0472">Membrane</keyword>
<dbReference type="InterPro" id="IPR051398">
    <property type="entry name" value="Polysacch_Deacetylase"/>
</dbReference>
<dbReference type="RefSeq" id="WP_100304178.1">
    <property type="nucleotide sequence ID" value="NZ_PGET01000001.1"/>
</dbReference>
<proteinExistence type="predicted"/>
<evidence type="ECO:0000256" key="3">
    <source>
        <dbReference type="SAM" id="MobiDB-lite"/>
    </source>
</evidence>
<sequence length="469" mass="52499">MNRHDFRGRNSGGGRNHTLQVILIVLLGILIVAVLTLCGVAISKRLKYRALPADTSVAEHPSDEGAPDPSAEEATSGQASEEEKLKSLLSQADTLSIEYDYDGAISLLQSDPEFSAKEEVTSAIAGYNTAKEALVRFNPQDVTHVFFHSLIIDTSKAFDGDSKQGGYNQMMTTKSEFLKMMQSMYDKGYVLVKIHDLAYEAKDENGNPKFVYGDIMLPPGKKAFVLSQDDVCYYEYMQGDGFATRMIIGEDGYPTCEMTMADGSVSVGDYDLVPILEGFIQTHPGFSYKGARGILAFTGYNGILGYRTDESYKDTNPNYEADREQAAKVAQALKDHGWELSSHSWGHRNMGQISMNHFKADSDKWKRNVESLTGPTDIILFPFGSDIGSWTPYTNDNERFTYLKSLGFRYFCNVDASKPTWMQMGTDYFRQARRNLDGYRMFYYPDSLTDLFNVPDVFDPARPTPVPPM</sequence>
<feature type="region of interest" description="Disordered" evidence="3">
    <location>
        <begin position="55"/>
        <end position="85"/>
    </location>
</feature>
<dbReference type="InterPro" id="IPR011330">
    <property type="entry name" value="Glyco_hydro/deAcase_b/a-brl"/>
</dbReference>
<dbReference type="Gene3D" id="3.20.20.370">
    <property type="entry name" value="Glycoside hydrolase/deacetylase"/>
    <property type="match status" value="1"/>
</dbReference>
<gene>
    <name evidence="6" type="ORF">H171_1023</name>
</gene>
<dbReference type="PANTHER" id="PTHR34216:SF3">
    <property type="entry name" value="POLY-BETA-1,6-N-ACETYL-D-GLUCOSAMINE N-DEACETYLASE"/>
    <property type="match status" value="1"/>
</dbReference>
<dbReference type="Proteomes" id="UP000231092">
    <property type="component" value="Unassembled WGS sequence"/>
</dbReference>
<evidence type="ECO:0000256" key="2">
    <source>
        <dbReference type="ARBA" id="ARBA00022729"/>
    </source>
</evidence>
<dbReference type="GO" id="GO:0016810">
    <property type="term" value="F:hydrolase activity, acting on carbon-nitrogen (but not peptide) bonds"/>
    <property type="evidence" value="ECO:0007669"/>
    <property type="project" value="InterPro"/>
</dbReference>
<feature type="domain" description="NodB homology" evidence="5">
    <location>
        <begin position="325"/>
        <end position="409"/>
    </location>
</feature>
<evidence type="ECO:0000256" key="1">
    <source>
        <dbReference type="ARBA" id="ARBA00004613"/>
    </source>
</evidence>
<keyword evidence="4" id="KW-0812">Transmembrane</keyword>
<evidence type="ECO:0000313" key="7">
    <source>
        <dbReference type="Proteomes" id="UP000231092"/>
    </source>
</evidence>
<dbReference type="PANTHER" id="PTHR34216">
    <property type="match status" value="1"/>
</dbReference>
<comment type="caution">
    <text evidence="6">The sequence shown here is derived from an EMBL/GenBank/DDBJ whole genome shotgun (WGS) entry which is preliminary data.</text>
</comment>
<accession>A0A2M8Z281</accession>
<dbReference type="InterPro" id="IPR002509">
    <property type="entry name" value="NODB_dom"/>
</dbReference>
<dbReference type="EMBL" id="PGET01000001">
    <property type="protein sequence ID" value="PJJ27554.1"/>
    <property type="molecule type" value="Genomic_DNA"/>
</dbReference>
<reference evidence="6 7" key="1">
    <citation type="submission" date="2017-11" db="EMBL/GenBank/DDBJ databases">
        <title>Understudied soil microbes with underappreciated capabilities: Untangling the Clostridium saccharolyticum group.</title>
        <authorList>
            <person name="Leschine S."/>
        </authorList>
    </citation>
    <scope>NUCLEOTIDE SEQUENCE [LARGE SCALE GENOMIC DNA]</scope>
    <source>
        <strain evidence="6 7">18A</strain>
    </source>
</reference>
<dbReference type="GO" id="GO:0005975">
    <property type="term" value="P:carbohydrate metabolic process"/>
    <property type="evidence" value="ECO:0007669"/>
    <property type="project" value="InterPro"/>
</dbReference>
<dbReference type="SUPFAM" id="SSF88713">
    <property type="entry name" value="Glycoside hydrolase/deacetylase"/>
    <property type="match status" value="1"/>
</dbReference>
<name>A0A2M8Z281_9FIRM</name>
<dbReference type="Pfam" id="PF01522">
    <property type="entry name" value="Polysacc_deac_1"/>
    <property type="match status" value="1"/>
</dbReference>
<evidence type="ECO:0000259" key="5">
    <source>
        <dbReference type="Pfam" id="PF01522"/>
    </source>
</evidence>
<evidence type="ECO:0000313" key="6">
    <source>
        <dbReference type="EMBL" id="PJJ27554.1"/>
    </source>
</evidence>
<keyword evidence="4" id="KW-1133">Transmembrane helix</keyword>
<protein>
    <submittedName>
        <fullName evidence="6">Polysaccharide deacetylase</fullName>
    </submittedName>
</protein>
<dbReference type="GO" id="GO:0005576">
    <property type="term" value="C:extracellular region"/>
    <property type="evidence" value="ECO:0007669"/>
    <property type="project" value="UniProtKB-SubCell"/>
</dbReference>
<keyword evidence="2" id="KW-0732">Signal</keyword>
<dbReference type="OrthoDB" id="3722973at2"/>
<feature type="transmembrane region" description="Helical" evidence="4">
    <location>
        <begin position="21"/>
        <end position="42"/>
    </location>
</feature>